<dbReference type="Pfam" id="PF07963">
    <property type="entry name" value="N_methyl"/>
    <property type="match status" value="1"/>
</dbReference>
<gene>
    <name evidence="13" type="ORF">EYC87_15830</name>
</gene>
<protein>
    <recommendedName>
        <fullName evidence="2">Type II secretion system protein H</fullName>
    </recommendedName>
    <alternativeName>
        <fullName evidence="10">General secretion pathway protein H</fullName>
    </alternativeName>
</protein>
<dbReference type="NCBIfam" id="TIGR02532">
    <property type="entry name" value="IV_pilin_GFxxxE"/>
    <property type="match status" value="1"/>
</dbReference>
<evidence type="ECO:0000256" key="1">
    <source>
        <dbReference type="ARBA" id="ARBA00004377"/>
    </source>
</evidence>
<evidence type="ECO:0000256" key="6">
    <source>
        <dbReference type="ARBA" id="ARBA00022692"/>
    </source>
</evidence>
<dbReference type="Gene3D" id="3.55.40.10">
    <property type="entry name" value="minor pseudopilin epsh domain"/>
    <property type="match status" value="1"/>
</dbReference>
<evidence type="ECO:0000313" key="14">
    <source>
        <dbReference type="Proteomes" id="UP001143307"/>
    </source>
</evidence>
<keyword evidence="5" id="KW-0997">Cell inner membrane</keyword>
<keyword evidence="7 11" id="KW-1133">Transmembrane helix</keyword>
<evidence type="ECO:0000256" key="11">
    <source>
        <dbReference type="SAM" id="Phobius"/>
    </source>
</evidence>
<dbReference type="SUPFAM" id="SSF54523">
    <property type="entry name" value="Pili subunits"/>
    <property type="match status" value="1"/>
</dbReference>
<keyword evidence="4" id="KW-0488">Methylation</keyword>
<keyword evidence="6 11" id="KW-0812">Transmembrane</keyword>
<proteinExistence type="inferred from homology"/>
<evidence type="ECO:0000256" key="3">
    <source>
        <dbReference type="ARBA" id="ARBA00022475"/>
    </source>
</evidence>
<evidence type="ECO:0000256" key="9">
    <source>
        <dbReference type="ARBA" id="ARBA00025772"/>
    </source>
</evidence>
<organism evidence="13 14">
    <name type="scientific">Candidatus Seongchinamella marina</name>
    <dbReference type="NCBI Taxonomy" id="2518990"/>
    <lineage>
        <taxon>Bacteria</taxon>
        <taxon>Pseudomonadati</taxon>
        <taxon>Pseudomonadota</taxon>
        <taxon>Gammaproteobacteria</taxon>
        <taxon>Cellvibrionales</taxon>
        <taxon>Halieaceae</taxon>
        <taxon>Seongchinamella</taxon>
    </lineage>
</organism>
<feature type="transmembrane region" description="Helical" evidence="11">
    <location>
        <begin position="12"/>
        <end position="35"/>
    </location>
</feature>
<keyword evidence="3" id="KW-1003">Cell membrane</keyword>
<dbReference type="InterPro" id="IPR022346">
    <property type="entry name" value="T2SS_GspH"/>
</dbReference>
<dbReference type="InterPro" id="IPR045584">
    <property type="entry name" value="Pilin-like"/>
</dbReference>
<sequence length="188" mass="20938">MNGYHPRDLIGFTLVELLIVLSIISVLATVVAPGMQRLMHGVYIRQYVSELMTDIVFTRSEAIKRNRRVRMCPSAVAISGKAGCVGVFADGWAVFVDNDGDRRLDADEQILRVSAGLDPRYSLTNRAGTKNAKEIITYWPDGSSRRNRTLMVCAKSEPSVKSWSVVMNLFGRPRMARGWGDCPAAFLR</sequence>
<name>A0ABT3T0J5_9GAMM</name>
<reference evidence="13" key="1">
    <citation type="submission" date="2019-02" db="EMBL/GenBank/DDBJ databases">
        <authorList>
            <person name="Li S.-H."/>
        </authorList>
    </citation>
    <scope>NUCLEOTIDE SEQUENCE</scope>
    <source>
        <strain evidence="13">IMCC8485</strain>
    </source>
</reference>
<feature type="domain" description="General secretion pathway GspH" evidence="12">
    <location>
        <begin position="49"/>
        <end position="168"/>
    </location>
</feature>
<dbReference type="RefSeq" id="WP_279253721.1">
    <property type="nucleotide sequence ID" value="NZ_SHNP01000005.1"/>
</dbReference>
<evidence type="ECO:0000259" key="12">
    <source>
        <dbReference type="Pfam" id="PF12019"/>
    </source>
</evidence>
<evidence type="ECO:0000256" key="4">
    <source>
        <dbReference type="ARBA" id="ARBA00022481"/>
    </source>
</evidence>
<keyword evidence="14" id="KW-1185">Reference proteome</keyword>
<dbReference type="Proteomes" id="UP001143307">
    <property type="component" value="Unassembled WGS sequence"/>
</dbReference>
<evidence type="ECO:0000256" key="8">
    <source>
        <dbReference type="ARBA" id="ARBA00023136"/>
    </source>
</evidence>
<evidence type="ECO:0000256" key="5">
    <source>
        <dbReference type="ARBA" id="ARBA00022519"/>
    </source>
</evidence>
<evidence type="ECO:0000256" key="10">
    <source>
        <dbReference type="ARBA" id="ARBA00030775"/>
    </source>
</evidence>
<comment type="caution">
    <text evidence="13">The sequence shown here is derived from an EMBL/GenBank/DDBJ whole genome shotgun (WGS) entry which is preliminary data.</text>
</comment>
<accession>A0ABT3T0J5</accession>
<comment type="subcellular location">
    <subcellularLocation>
        <location evidence="1">Cell inner membrane</location>
        <topology evidence="1">Single-pass membrane protein</topology>
    </subcellularLocation>
</comment>
<comment type="similarity">
    <text evidence="9">Belongs to the GSP H family.</text>
</comment>
<evidence type="ECO:0000313" key="13">
    <source>
        <dbReference type="EMBL" id="MCX2975059.1"/>
    </source>
</evidence>
<dbReference type="InterPro" id="IPR012902">
    <property type="entry name" value="N_methyl_site"/>
</dbReference>
<evidence type="ECO:0000256" key="2">
    <source>
        <dbReference type="ARBA" id="ARBA00021549"/>
    </source>
</evidence>
<dbReference type="EMBL" id="SHNP01000005">
    <property type="protein sequence ID" value="MCX2975059.1"/>
    <property type="molecule type" value="Genomic_DNA"/>
</dbReference>
<evidence type="ECO:0000256" key="7">
    <source>
        <dbReference type="ARBA" id="ARBA00022989"/>
    </source>
</evidence>
<keyword evidence="8 11" id="KW-0472">Membrane</keyword>
<dbReference type="Pfam" id="PF12019">
    <property type="entry name" value="GspH"/>
    <property type="match status" value="1"/>
</dbReference>